<feature type="region of interest" description="Disordered" evidence="3">
    <location>
        <begin position="162"/>
        <end position="192"/>
    </location>
</feature>
<evidence type="ECO:0000313" key="7">
    <source>
        <dbReference type="Proteomes" id="UP000256970"/>
    </source>
</evidence>
<proteinExistence type="predicted"/>
<keyword evidence="2" id="KW-0964">Secreted</keyword>
<dbReference type="PROSITE" id="PS00118">
    <property type="entry name" value="PA2_HIS"/>
    <property type="match status" value="1"/>
</dbReference>
<feature type="compositionally biased region" description="Basic residues" evidence="3">
    <location>
        <begin position="177"/>
        <end position="192"/>
    </location>
</feature>
<feature type="signal peptide" evidence="4">
    <location>
        <begin position="1"/>
        <end position="31"/>
    </location>
</feature>
<evidence type="ECO:0000313" key="6">
    <source>
        <dbReference type="EMBL" id="SZX77156.1"/>
    </source>
</evidence>
<evidence type="ECO:0000256" key="2">
    <source>
        <dbReference type="ARBA" id="ARBA00022525"/>
    </source>
</evidence>
<dbReference type="AlphaFoldDB" id="A0A383WK79"/>
<dbReference type="Proteomes" id="UP000256970">
    <property type="component" value="Unassembled WGS sequence"/>
</dbReference>
<dbReference type="GO" id="GO:0006644">
    <property type="term" value="P:phospholipid metabolic process"/>
    <property type="evidence" value="ECO:0007669"/>
    <property type="project" value="InterPro"/>
</dbReference>
<dbReference type="PROSITE" id="PS51257">
    <property type="entry name" value="PROKAR_LIPOPROTEIN"/>
    <property type="match status" value="1"/>
</dbReference>
<dbReference type="GO" id="GO:0005576">
    <property type="term" value="C:extracellular region"/>
    <property type="evidence" value="ECO:0007669"/>
    <property type="project" value="UniProtKB-SubCell"/>
</dbReference>
<accession>A0A383WK79</accession>
<dbReference type="STRING" id="3088.A0A383WK79"/>
<dbReference type="SUPFAM" id="SSF48619">
    <property type="entry name" value="Phospholipase A2, PLA2"/>
    <property type="match status" value="1"/>
</dbReference>
<dbReference type="EMBL" id="FNXT01001086">
    <property type="protein sequence ID" value="SZX71887.1"/>
    <property type="molecule type" value="Genomic_DNA"/>
</dbReference>
<feature type="chain" id="PRO_5045018566" description="Phospholipase A2 domain-containing protein" evidence="4">
    <location>
        <begin position="32"/>
        <end position="192"/>
    </location>
</feature>
<dbReference type="GO" id="GO:0050482">
    <property type="term" value="P:arachidonate secretion"/>
    <property type="evidence" value="ECO:0007669"/>
    <property type="project" value="InterPro"/>
</dbReference>
<evidence type="ECO:0000313" key="5">
    <source>
        <dbReference type="EMBL" id="SZX71887.1"/>
    </source>
</evidence>
<name>A0A383WK79_TETOB</name>
<dbReference type="InterPro" id="IPR033113">
    <property type="entry name" value="PLA2_histidine"/>
</dbReference>
<evidence type="ECO:0008006" key="8">
    <source>
        <dbReference type="Google" id="ProtNLM"/>
    </source>
</evidence>
<dbReference type="EMBL" id="FNXT01001275">
    <property type="protein sequence ID" value="SZX77156.1"/>
    <property type="molecule type" value="Genomic_DNA"/>
</dbReference>
<protein>
    <recommendedName>
        <fullName evidence="8">Phospholipase A2 domain-containing protein</fullName>
    </recommendedName>
</protein>
<dbReference type="GO" id="GO:0004623">
    <property type="term" value="F:phospholipase A2 activity"/>
    <property type="evidence" value="ECO:0007669"/>
    <property type="project" value="InterPro"/>
</dbReference>
<reference evidence="6 7" key="1">
    <citation type="submission" date="2016-10" db="EMBL/GenBank/DDBJ databases">
        <authorList>
            <person name="Cai Z."/>
        </authorList>
    </citation>
    <scope>NUCLEOTIDE SEQUENCE [LARGE SCALE GENOMIC DNA]</scope>
</reference>
<keyword evidence="7" id="KW-1185">Reference proteome</keyword>
<keyword evidence="4" id="KW-0732">Signal</keyword>
<gene>
    <name evidence="5" type="ORF">BQ4739_LOCUS11995</name>
    <name evidence="6" type="ORF">BQ4739_LOCUS17499</name>
</gene>
<dbReference type="Gene3D" id="1.20.90.10">
    <property type="entry name" value="Phospholipase A2 domain"/>
    <property type="match status" value="1"/>
</dbReference>
<evidence type="ECO:0000256" key="3">
    <source>
        <dbReference type="SAM" id="MobiDB-lite"/>
    </source>
</evidence>
<comment type="subcellular location">
    <subcellularLocation>
        <location evidence="1">Secreted</location>
    </subcellularLocation>
</comment>
<feature type="compositionally biased region" description="Low complexity" evidence="3">
    <location>
        <begin position="166"/>
        <end position="176"/>
    </location>
</feature>
<evidence type="ECO:0000256" key="4">
    <source>
        <dbReference type="SAM" id="SignalP"/>
    </source>
</evidence>
<sequence length="192" mass="20438">MRPRQAALQPLQQLVLVLALLSACTIRCSSADTTETQPNYEYSSCSKQCLEANCDTIALRYGKYCGVGHGGCPGEEPCDEADACCKQHDDCVGEKHVLDSECHADFLACLDQVMLSGGHGFSKVCPYSMVIPTMKNGIEMTMMFGDLFNGLADSNELGFGGGAAAAGGKQRSSGGSSKRRRPSNAAKRRARA</sequence>
<organism evidence="6 7">
    <name type="scientific">Tetradesmus obliquus</name>
    <name type="common">Green alga</name>
    <name type="synonym">Acutodesmus obliquus</name>
    <dbReference type="NCBI Taxonomy" id="3088"/>
    <lineage>
        <taxon>Eukaryota</taxon>
        <taxon>Viridiplantae</taxon>
        <taxon>Chlorophyta</taxon>
        <taxon>core chlorophytes</taxon>
        <taxon>Chlorophyceae</taxon>
        <taxon>CS clade</taxon>
        <taxon>Sphaeropleales</taxon>
        <taxon>Scenedesmaceae</taxon>
        <taxon>Tetradesmus</taxon>
    </lineage>
</organism>
<evidence type="ECO:0000256" key="1">
    <source>
        <dbReference type="ARBA" id="ARBA00004613"/>
    </source>
</evidence>
<dbReference type="InterPro" id="IPR036444">
    <property type="entry name" value="PLipase_A2_dom_sf"/>
</dbReference>